<sequence>MKKTFFLLPAALFLVSGCMLFESPVGPDGRPIAPISSPPPKKTPDKKPATGKTAMPEAVESSMKHDPTLTPDKDVKPDPYATPPKTVTGYPMKTDSIRGTSEAYRDLNSRRSTPDYLQTKPRERDPFYNEVNRTGSNPMNTPDRTTNRRVYP</sequence>
<dbReference type="KEGG" id="ovb:NB640_12150"/>
<accession>A0A9E9LXB2</accession>
<dbReference type="PROSITE" id="PS51257">
    <property type="entry name" value="PROKAR_LIPOPROTEIN"/>
    <property type="match status" value="1"/>
</dbReference>
<evidence type="ECO:0000313" key="3">
    <source>
        <dbReference type="EMBL" id="WAW09956.1"/>
    </source>
</evidence>
<evidence type="ECO:0000313" key="4">
    <source>
        <dbReference type="Proteomes" id="UP001156215"/>
    </source>
</evidence>
<evidence type="ECO:0008006" key="5">
    <source>
        <dbReference type="Google" id="ProtNLM"/>
    </source>
</evidence>
<dbReference type="RefSeq" id="WP_269308959.1">
    <property type="nucleotide sequence ID" value="NZ_CP098242.1"/>
</dbReference>
<gene>
    <name evidence="3" type="ORF">NB640_12150</name>
</gene>
<feature type="region of interest" description="Disordered" evidence="1">
    <location>
        <begin position="25"/>
        <end position="152"/>
    </location>
</feature>
<proteinExistence type="predicted"/>
<feature type="chain" id="PRO_5039196475" description="Lipoprotein" evidence="2">
    <location>
        <begin position="22"/>
        <end position="152"/>
    </location>
</feature>
<feature type="compositionally biased region" description="Basic and acidic residues" evidence="1">
    <location>
        <begin position="62"/>
        <end position="77"/>
    </location>
</feature>
<name>A0A9E9LXB2_9BURK</name>
<evidence type="ECO:0000256" key="1">
    <source>
        <dbReference type="SAM" id="MobiDB-lite"/>
    </source>
</evidence>
<protein>
    <recommendedName>
        <fullName evidence="5">Lipoprotein</fullName>
    </recommendedName>
</protein>
<reference evidence="3" key="1">
    <citation type="journal article" date="2022" name="Front. Microbiol.">
        <title>New perspectives on an old grouping: The genomic and phenotypic variability of Oxalobacter formigenes and the implications for calcium oxalate stone prevention.</title>
        <authorList>
            <person name="Chmiel J.A."/>
            <person name="Carr C."/>
            <person name="Stuivenberg G.A."/>
            <person name="Venema R."/>
            <person name="Chanyi R.M."/>
            <person name="Al K.F."/>
            <person name="Giguere D."/>
            <person name="Say H."/>
            <person name="Akouris P.P."/>
            <person name="Dominguez Romero S.A."/>
            <person name="Kwong A."/>
            <person name="Tai V."/>
            <person name="Koval S.F."/>
            <person name="Razvi H."/>
            <person name="Bjazevic J."/>
            <person name="Burton J.P."/>
        </authorList>
    </citation>
    <scope>NUCLEOTIDE SEQUENCE</scope>
    <source>
        <strain evidence="3">WoOx3</strain>
    </source>
</reference>
<organism evidence="3 4">
    <name type="scientific">Oxalobacter vibrioformis</name>
    <dbReference type="NCBI Taxonomy" id="933080"/>
    <lineage>
        <taxon>Bacteria</taxon>
        <taxon>Pseudomonadati</taxon>
        <taxon>Pseudomonadota</taxon>
        <taxon>Betaproteobacteria</taxon>
        <taxon>Burkholderiales</taxon>
        <taxon>Oxalobacteraceae</taxon>
        <taxon>Oxalobacter</taxon>
    </lineage>
</organism>
<feature type="compositionally biased region" description="Basic and acidic residues" evidence="1">
    <location>
        <begin position="103"/>
        <end position="113"/>
    </location>
</feature>
<dbReference type="EMBL" id="CP098242">
    <property type="protein sequence ID" value="WAW09956.1"/>
    <property type="molecule type" value="Genomic_DNA"/>
</dbReference>
<dbReference type="AlphaFoldDB" id="A0A9E9LXB2"/>
<feature type="compositionally biased region" description="Polar residues" evidence="1">
    <location>
        <begin position="131"/>
        <end position="144"/>
    </location>
</feature>
<evidence type="ECO:0000256" key="2">
    <source>
        <dbReference type="SAM" id="SignalP"/>
    </source>
</evidence>
<feature type="signal peptide" evidence="2">
    <location>
        <begin position="1"/>
        <end position="21"/>
    </location>
</feature>
<dbReference type="Proteomes" id="UP001156215">
    <property type="component" value="Chromosome"/>
</dbReference>
<keyword evidence="2" id="KW-0732">Signal</keyword>
<keyword evidence="4" id="KW-1185">Reference proteome</keyword>